<protein>
    <submittedName>
        <fullName evidence="3">Uncharacterized protein</fullName>
    </submittedName>
</protein>
<keyword evidence="4" id="KW-1185">Reference proteome</keyword>
<evidence type="ECO:0000256" key="1">
    <source>
        <dbReference type="SAM" id="MobiDB-lite"/>
    </source>
</evidence>
<organism evidence="3 4">
    <name type="scientific">Fervidibacillus halotolerans</name>
    <dbReference type="NCBI Taxonomy" id="2980027"/>
    <lineage>
        <taxon>Bacteria</taxon>
        <taxon>Bacillati</taxon>
        <taxon>Bacillota</taxon>
        <taxon>Bacilli</taxon>
        <taxon>Bacillales</taxon>
        <taxon>Bacillaceae</taxon>
        <taxon>Fervidibacillus</taxon>
    </lineage>
</organism>
<proteinExistence type="predicted"/>
<feature type="region of interest" description="Disordered" evidence="1">
    <location>
        <begin position="43"/>
        <end position="74"/>
    </location>
</feature>
<reference evidence="3" key="1">
    <citation type="submission" date="2022-09" db="EMBL/GenBank/DDBJ databases">
        <title>Complete Genomes of Fervidibacillus albus and Fervidibacillus halotolerans isolated from tidal flat sediments.</title>
        <authorList>
            <person name="Kwon K.K."/>
            <person name="Yang S.-H."/>
            <person name="Park M.J."/>
            <person name="Oh H.-M."/>
        </authorList>
    </citation>
    <scope>NUCLEOTIDE SEQUENCE</scope>
    <source>
        <strain evidence="3">MEBiC13594</strain>
    </source>
</reference>
<name>A0A9E8M0B1_9BACI</name>
<feature type="transmembrane region" description="Helical" evidence="2">
    <location>
        <begin position="12"/>
        <end position="30"/>
    </location>
</feature>
<dbReference type="RefSeq" id="WP_275421005.1">
    <property type="nucleotide sequence ID" value="NZ_CP106877.1"/>
</dbReference>
<dbReference type="KEGG" id="fhl:OE105_01630"/>
<dbReference type="AlphaFoldDB" id="A0A9E8M0B1"/>
<evidence type="ECO:0000313" key="4">
    <source>
        <dbReference type="Proteomes" id="UP001164726"/>
    </source>
</evidence>
<evidence type="ECO:0000313" key="3">
    <source>
        <dbReference type="EMBL" id="WAA12874.1"/>
    </source>
</evidence>
<sequence>MLKIKVKTAKQKIFIPIPYGLLKIAIIFLSSEHIRKRLANLQREEEKETMEGNRIETDGEHENNKKVDKKERPSSEVCFAPEMKKILKLLLKELRRYRGLELISVQSKDTFVSIKL</sequence>
<accession>A0A9E8M0B1</accession>
<dbReference type="Proteomes" id="UP001164726">
    <property type="component" value="Chromosome"/>
</dbReference>
<evidence type="ECO:0000256" key="2">
    <source>
        <dbReference type="SAM" id="Phobius"/>
    </source>
</evidence>
<dbReference type="EMBL" id="CP106877">
    <property type="protein sequence ID" value="WAA12874.1"/>
    <property type="molecule type" value="Genomic_DNA"/>
</dbReference>
<keyword evidence="2" id="KW-0812">Transmembrane</keyword>
<keyword evidence="2" id="KW-1133">Transmembrane helix</keyword>
<gene>
    <name evidence="3" type="ORF">OE105_01630</name>
</gene>
<keyword evidence="2" id="KW-0472">Membrane</keyword>